<dbReference type="SMART" id="SM00748">
    <property type="entry name" value="HEPN"/>
    <property type="match status" value="1"/>
</dbReference>
<dbReference type="PROSITE" id="PS50910">
    <property type="entry name" value="HEPN"/>
    <property type="match status" value="1"/>
</dbReference>
<feature type="domain" description="HEPN" evidence="1">
    <location>
        <begin position="10"/>
        <end position="115"/>
    </location>
</feature>
<accession>A0A0F9JPR7</accession>
<dbReference type="SUPFAM" id="SSF81593">
    <property type="entry name" value="Nucleotidyltransferase substrate binding subunit/domain"/>
    <property type="match status" value="1"/>
</dbReference>
<name>A0A0F9JPR7_9ZZZZ</name>
<sequence length="133" mass="16049">MHKDEVDLFLKRASNFLEAAKDRFEKQDWDLTCFLSEQAIQLYLKASLLELVGEFPRSHSIRKLFANLSQISEKKIEYDRKSLRFIEDSYFNARYLDYKYEKEDASDALNIVDKLKKIIDRVRKDFRNRKEEK</sequence>
<proteinExistence type="predicted"/>
<dbReference type="AlphaFoldDB" id="A0A0F9JPR7"/>
<dbReference type="EMBL" id="LAZR01009568">
    <property type="protein sequence ID" value="KKM71829.1"/>
    <property type="molecule type" value="Genomic_DNA"/>
</dbReference>
<evidence type="ECO:0000313" key="2">
    <source>
        <dbReference type="EMBL" id="KKM71829.1"/>
    </source>
</evidence>
<comment type="caution">
    <text evidence="2">The sequence shown here is derived from an EMBL/GenBank/DDBJ whole genome shotgun (WGS) entry which is preliminary data.</text>
</comment>
<dbReference type="Gene3D" id="1.20.120.330">
    <property type="entry name" value="Nucleotidyltransferases domain 2"/>
    <property type="match status" value="1"/>
</dbReference>
<evidence type="ECO:0000259" key="1">
    <source>
        <dbReference type="PROSITE" id="PS50910"/>
    </source>
</evidence>
<reference evidence="2" key="1">
    <citation type="journal article" date="2015" name="Nature">
        <title>Complex archaea that bridge the gap between prokaryotes and eukaryotes.</title>
        <authorList>
            <person name="Spang A."/>
            <person name="Saw J.H."/>
            <person name="Jorgensen S.L."/>
            <person name="Zaremba-Niedzwiedzka K."/>
            <person name="Martijn J."/>
            <person name="Lind A.E."/>
            <person name="van Eijk R."/>
            <person name="Schleper C."/>
            <person name="Guy L."/>
            <person name="Ettema T.J."/>
        </authorList>
    </citation>
    <scope>NUCLEOTIDE SEQUENCE</scope>
</reference>
<protein>
    <recommendedName>
        <fullName evidence="1">HEPN domain-containing protein</fullName>
    </recommendedName>
</protein>
<gene>
    <name evidence="2" type="ORF">LCGC14_1426640</name>
</gene>
<dbReference type="InterPro" id="IPR007842">
    <property type="entry name" value="HEPN_dom"/>
</dbReference>
<dbReference type="Pfam" id="PF05168">
    <property type="entry name" value="HEPN"/>
    <property type="match status" value="1"/>
</dbReference>
<organism evidence="2">
    <name type="scientific">marine sediment metagenome</name>
    <dbReference type="NCBI Taxonomy" id="412755"/>
    <lineage>
        <taxon>unclassified sequences</taxon>
        <taxon>metagenomes</taxon>
        <taxon>ecological metagenomes</taxon>
    </lineage>
</organism>